<evidence type="ECO:0000313" key="2">
    <source>
        <dbReference type="EnsemblMetazoa" id="AMAM017049-PA"/>
    </source>
</evidence>
<reference evidence="3" key="1">
    <citation type="submission" date="2013-09" db="EMBL/GenBank/DDBJ databases">
        <title>The Genome Sequence of Anopheles maculatus species B.</title>
        <authorList>
            <consortium name="The Broad Institute Genomics Platform"/>
            <person name="Neafsey D.E."/>
            <person name="Besansky N."/>
            <person name="Howell P."/>
            <person name="Walton C."/>
            <person name="Young S.K."/>
            <person name="Zeng Q."/>
            <person name="Gargeya S."/>
            <person name="Fitzgerald M."/>
            <person name="Haas B."/>
            <person name="Abouelleil A."/>
            <person name="Allen A.W."/>
            <person name="Alvarado L."/>
            <person name="Arachchi H.M."/>
            <person name="Berlin A.M."/>
            <person name="Chapman S.B."/>
            <person name="Gainer-Dewar J."/>
            <person name="Goldberg J."/>
            <person name="Griggs A."/>
            <person name="Gujja S."/>
            <person name="Hansen M."/>
            <person name="Howarth C."/>
            <person name="Imamovic A."/>
            <person name="Ireland A."/>
            <person name="Larimer J."/>
            <person name="McCowan C."/>
            <person name="Murphy C."/>
            <person name="Pearson M."/>
            <person name="Poon T.W."/>
            <person name="Priest M."/>
            <person name="Roberts A."/>
            <person name="Saif S."/>
            <person name="Shea T."/>
            <person name="Sisk P."/>
            <person name="Sykes S."/>
            <person name="Wortman J."/>
            <person name="Nusbaum C."/>
            <person name="Birren B."/>
        </authorList>
    </citation>
    <scope>NUCLEOTIDE SEQUENCE [LARGE SCALE GENOMIC DNA]</scope>
    <source>
        <strain evidence="3">maculatus3</strain>
    </source>
</reference>
<dbReference type="EnsemblMetazoa" id="AMAM017049-RA">
    <property type="protein sequence ID" value="AMAM017049-PA"/>
    <property type="gene ID" value="AMAM017049"/>
</dbReference>
<proteinExistence type="predicted"/>
<organism evidence="2 3">
    <name type="scientific">Anopheles maculatus</name>
    <dbReference type="NCBI Taxonomy" id="74869"/>
    <lineage>
        <taxon>Eukaryota</taxon>
        <taxon>Metazoa</taxon>
        <taxon>Ecdysozoa</taxon>
        <taxon>Arthropoda</taxon>
        <taxon>Hexapoda</taxon>
        <taxon>Insecta</taxon>
        <taxon>Pterygota</taxon>
        <taxon>Neoptera</taxon>
        <taxon>Endopterygota</taxon>
        <taxon>Diptera</taxon>
        <taxon>Nematocera</taxon>
        <taxon>Culicoidea</taxon>
        <taxon>Culicidae</taxon>
        <taxon>Anophelinae</taxon>
        <taxon>Anopheles</taxon>
        <taxon>Anopheles maculatus group</taxon>
    </lineage>
</organism>
<feature type="region of interest" description="Disordered" evidence="1">
    <location>
        <begin position="19"/>
        <end position="47"/>
    </location>
</feature>
<reference evidence="2" key="2">
    <citation type="submission" date="2020-05" db="UniProtKB">
        <authorList>
            <consortium name="EnsemblMetazoa"/>
        </authorList>
    </citation>
    <scope>IDENTIFICATION</scope>
    <source>
        <strain evidence="2">maculatus3</strain>
    </source>
</reference>
<dbReference type="AlphaFoldDB" id="A0A182T0D4"/>
<accession>A0A182T0D4</accession>
<dbReference type="Proteomes" id="UP000075901">
    <property type="component" value="Unassembled WGS sequence"/>
</dbReference>
<sequence>MLLPKWRLRIRRQISSCGKTSLEPSGRRLAKTSAEGPLLREPNHPQKGYHLHTTRVSVVLKHHRAPHRTVSLLPLPNLTNHVSAVPHTHTHTYIDTRVNIQSPAAGSKTDIWVEFPFPTFCGLSGGVVAMVRCKNRTPTHTHTHAARMCAYVHGRRTAEMVFYCGRA</sequence>
<protein>
    <submittedName>
        <fullName evidence="2">Uncharacterized protein</fullName>
    </submittedName>
</protein>
<keyword evidence="3" id="KW-1185">Reference proteome</keyword>
<evidence type="ECO:0000256" key="1">
    <source>
        <dbReference type="SAM" id="MobiDB-lite"/>
    </source>
</evidence>
<evidence type="ECO:0000313" key="3">
    <source>
        <dbReference type="Proteomes" id="UP000075901"/>
    </source>
</evidence>
<name>A0A182T0D4_9DIPT</name>
<dbReference type="VEuPathDB" id="VectorBase:AMAM017049"/>